<accession>A0A7S4AMM8</accession>
<dbReference type="AlphaFoldDB" id="A0A7S4AMM8"/>
<dbReference type="EMBL" id="HBIX01019437">
    <property type="protein sequence ID" value="CAE0721028.1"/>
    <property type="molecule type" value="Transcribed_RNA"/>
</dbReference>
<gene>
    <name evidence="1" type="ORF">PAUS00366_LOCUS13783</name>
</gene>
<name>A0A7S4AMM8_9STRA</name>
<organism evidence="1">
    <name type="scientific">Pseudo-nitzschia australis</name>
    <dbReference type="NCBI Taxonomy" id="44445"/>
    <lineage>
        <taxon>Eukaryota</taxon>
        <taxon>Sar</taxon>
        <taxon>Stramenopiles</taxon>
        <taxon>Ochrophyta</taxon>
        <taxon>Bacillariophyta</taxon>
        <taxon>Bacillariophyceae</taxon>
        <taxon>Bacillariophycidae</taxon>
        <taxon>Bacillariales</taxon>
        <taxon>Bacillariaceae</taxon>
        <taxon>Pseudo-nitzschia</taxon>
    </lineage>
</organism>
<evidence type="ECO:0000313" key="1">
    <source>
        <dbReference type="EMBL" id="CAE0721028.1"/>
    </source>
</evidence>
<reference evidence="1" key="1">
    <citation type="submission" date="2021-01" db="EMBL/GenBank/DDBJ databases">
        <authorList>
            <person name="Corre E."/>
            <person name="Pelletier E."/>
            <person name="Niang G."/>
            <person name="Scheremetjew M."/>
            <person name="Finn R."/>
            <person name="Kale V."/>
            <person name="Holt S."/>
            <person name="Cochrane G."/>
            <person name="Meng A."/>
            <person name="Brown T."/>
            <person name="Cohen L."/>
        </authorList>
    </citation>
    <scope>NUCLEOTIDE SEQUENCE</scope>
    <source>
        <strain evidence="1">10249 10 AB</strain>
    </source>
</reference>
<protein>
    <submittedName>
        <fullName evidence="1">Uncharacterized protein</fullName>
    </submittedName>
</protein>
<proteinExistence type="predicted"/>
<sequence>MSDLRSLSDPPLICRQLPNTADFRALPHQRVSCLCVDALLFASDTLFDALCCSMIRRPSFENLGFNWDMVRKFDSIDAMSNSTDILIQCGDRSKKNAIPSVQNGQTTVFKY</sequence>